<dbReference type="EMBL" id="QPJM01000003">
    <property type="protein sequence ID" value="RCW85444.1"/>
    <property type="molecule type" value="Genomic_DNA"/>
</dbReference>
<proteinExistence type="predicted"/>
<sequence>MFGAIKNTYKMSEAAVVVQNLLQISLRAGLGNPAADCAQMANNMVAIAWKDRPDLFSGKFGQRPHKISVAAAALAEGVKIKPLPGVILALGNLLTEVETNGRLYPLHSVDHVLIEEALKVFLSAAEEQRTPLDDEIDQMMNNSFSSENSGM</sequence>
<comment type="caution">
    <text evidence="1">The sequence shown here is derived from an EMBL/GenBank/DDBJ whole genome shotgun (WGS) entry which is preliminary data.</text>
</comment>
<protein>
    <submittedName>
        <fullName evidence="1">Uncharacterized protein</fullName>
    </submittedName>
</protein>
<dbReference type="OrthoDB" id="7063656at2"/>
<dbReference type="Proteomes" id="UP000253324">
    <property type="component" value="Unassembled WGS sequence"/>
</dbReference>
<reference evidence="1 2" key="1">
    <citation type="submission" date="2018-07" db="EMBL/GenBank/DDBJ databases">
        <title>Genomic Encyclopedia of Type Strains, Phase III (KMG-III): the genomes of soil and plant-associated and newly described type strains.</title>
        <authorList>
            <person name="Whitman W."/>
        </authorList>
    </citation>
    <scope>NUCLEOTIDE SEQUENCE [LARGE SCALE GENOMIC DNA]</scope>
    <source>
        <strain evidence="1 2">31-25a</strain>
    </source>
</reference>
<accession>A0A368Z4R5</accession>
<organism evidence="1 2">
    <name type="scientific">Phyllobacterium bourgognense</name>
    <dbReference type="NCBI Taxonomy" id="314236"/>
    <lineage>
        <taxon>Bacteria</taxon>
        <taxon>Pseudomonadati</taxon>
        <taxon>Pseudomonadota</taxon>
        <taxon>Alphaproteobacteria</taxon>
        <taxon>Hyphomicrobiales</taxon>
        <taxon>Phyllobacteriaceae</taxon>
        <taxon>Phyllobacterium</taxon>
    </lineage>
</organism>
<name>A0A368Z4R5_9HYPH</name>
<keyword evidence="2" id="KW-1185">Reference proteome</keyword>
<dbReference type="AlphaFoldDB" id="A0A368Z4R5"/>
<evidence type="ECO:0000313" key="2">
    <source>
        <dbReference type="Proteomes" id="UP000253324"/>
    </source>
</evidence>
<dbReference type="RefSeq" id="WP_114429284.1">
    <property type="nucleotide sequence ID" value="NZ_QPJM01000003.1"/>
</dbReference>
<evidence type="ECO:0000313" key="1">
    <source>
        <dbReference type="EMBL" id="RCW85444.1"/>
    </source>
</evidence>
<gene>
    <name evidence="1" type="ORF">C7476_103287</name>
</gene>